<dbReference type="InterPro" id="IPR002178">
    <property type="entry name" value="PTS_EIIA_type-2_dom"/>
</dbReference>
<dbReference type="SUPFAM" id="SSF55594">
    <property type="entry name" value="HPr-like"/>
    <property type="match status" value="1"/>
</dbReference>
<evidence type="ECO:0000256" key="1">
    <source>
        <dbReference type="ARBA" id="ARBA00022553"/>
    </source>
</evidence>
<dbReference type="SUPFAM" id="SSF55804">
    <property type="entry name" value="Phoshotransferase/anion transport protein"/>
    <property type="match status" value="1"/>
</dbReference>
<dbReference type="PIRSF" id="PIRSF029195">
    <property type="entry name" value="UCP029195_PTS_EIIA2"/>
    <property type="match status" value="1"/>
</dbReference>
<keyword evidence="2" id="KW-0762">Sugar transport</keyword>
<feature type="domain" description="PTS EIIA type-2" evidence="3">
    <location>
        <begin position="113"/>
        <end position="254"/>
    </location>
</feature>
<dbReference type="InterPro" id="IPR016910">
    <property type="entry name" value="UCP029195_PTS_EIIA2"/>
</dbReference>
<keyword evidence="2" id="KW-0813">Transport</keyword>
<dbReference type="Gene3D" id="3.40.930.10">
    <property type="entry name" value="Mannitol-specific EII, Chain A"/>
    <property type="match status" value="1"/>
</dbReference>
<dbReference type="PROSITE" id="PS51350">
    <property type="entry name" value="PTS_HPR_DOM"/>
    <property type="match status" value="1"/>
</dbReference>
<dbReference type="OrthoDB" id="6213484at2"/>
<dbReference type="InterPro" id="IPR016152">
    <property type="entry name" value="PTrfase/Anion_transptr"/>
</dbReference>
<dbReference type="Gene3D" id="3.30.1340.10">
    <property type="entry name" value="HPr-like"/>
    <property type="match status" value="1"/>
</dbReference>
<feature type="domain" description="HPr" evidence="4">
    <location>
        <begin position="1"/>
        <end position="91"/>
    </location>
</feature>
<name>A0A2N8ZC64_9VIBR</name>
<organism evidence="5 6">
    <name type="scientific">Vibrio tapetis subsp. tapetis</name>
    <dbReference type="NCBI Taxonomy" id="1671868"/>
    <lineage>
        <taxon>Bacteria</taxon>
        <taxon>Pseudomonadati</taxon>
        <taxon>Pseudomonadota</taxon>
        <taxon>Gammaproteobacteria</taxon>
        <taxon>Vibrionales</taxon>
        <taxon>Vibrionaceae</taxon>
        <taxon>Vibrio</taxon>
    </lineage>
</organism>
<reference evidence="5 6" key="1">
    <citation type="submission" date="2017-10" db="EMBL/GenBank/DDBJ databases">
        <authorList>
            <person name="Banno H."/>
            <person name="Chua N.-H."/>
        </authorList>
    </citation>
    <scope>NUCLEOTIDE SEQUENCE [LARGE SCALE GENOMIC DNA]</scope>
    <source>
        <strain evidence="5">Vibrio tapetis CECT4600</strain>
    </source>
</reference>
<proteinExistence type="predicted"/>
<accession>A0A2N8ZC64</accession>
<dbReference type="KEGG" id="vta:A1512"/>
<dbReference type="CDD" id="cd00211">
    <property type="entry name" value="PTS_IIA_fru"/>
    <property type="match status" value="1"/>
</dbReference>
<dbReference type="Proteomes" id="UP000235828">
    <property type="component" value="Chromosome A"/>
</dbReference>
<keyword evidence="1" id="KW-0597">Phosphoprotein</keyword>
<evidence type="ECO:0000313" key="6">
    <source>
        <dbReference type="Proteomes" id="UP000235828"/>
    </source>
</evidence>
<gene>
    <name evidence="5" type="ORF">VTAP4600_A1512</name>
</gene>
<dbReference type="Pfam" id="PF00359">
    <property type="entry name" value="PTS_EIIA_2"/>
    <property type="match status" value="1"/>
</dbReference>
<evidence type="ECO:0000256" key="2">
    <source>
        <dbReference type="ARBA" id="ARBA00022597"/>
    </source>
</evidence>
<evidence type="ECO:0000259" key="4">
    <source>
        <dbReference type="PROSITE" id="PS51350"/>
    </source>
</evidence>
<dbReference type="PANTHER" id="PTHR47738">
    <property type="entry name" value="PTS SYSTEM FRUCTOSE-LIKE EIIA COMPONENT-RELATED"/>
    <property type="match status" value="1"/>
</dbReference>
<evidence type="ECO:0000313" key="5">
    <source>
        <dbReference type="EMBL" id="SON49491.1"/>
    </source>
</evidence>
<keyword evidence="6" id="KW-1185">Reference proteome</keyword>
<dbReference type="AlphaFoldDB" id="A0A2N8ZC64"/>
<sequence length="263" mass="29656">MIERRITFILPKDGFVSWKVNRLKTLGSMFRSVILLVNHTRDARANAEQTLQVMALGGREHDLCQLHIEGTDAELACMVMTDFIADQFTLVNTAHKSNVKTNIELIKQLPTFDLPFELNFTFKYLSHPNTKNDVLAHASRMLSPDSVVKMFDALYQRETTSSTAIGHGIALPHVMNDNVDTPSMVVIQLAEEIDWQSKMGNVQFVIALALPKPPERNMIMAFTHLTKSLLHQEYCQVLTSSREPEAVKAILIHRLAQAFPSNS</sequence>
<dbReference type="EMBL" id="LT960611">
    <property type="protein sequence ID" value="SON49491.1"/>
    <property type="molecule type" value="Genomic_DNA"/>
</dbReference>
<dbReference type="PROSITE" id="PS51094">
    <property type="entry name" value="PTS_EIIA_TYPE_2"/>
    <property type="match status" value="1"/>
</dbReference>
<dbReference type="Pfam" id="PF00381">
    <property type="entry name" value="PTS-HPr"/>
    <property type="match status" value="1"/>
</dbReference>
<dbReference type="InterPro" id="IPR035895">
    <property type="entry name" value="HPr-like_sf"/>
</dbReference>
<evidence type="ECO:0000259" key="3">
    <source>
        <dbReference type="PROSITE" id="PS51094"/>
    </source>
</evidence>
<protein>
    <submittedName>
        <fullName evidence="5">Uncharacterized protein</fullName>
    </submittedName>
</protein>
<dbReference type="RefSeq" id="WP_102522152.1">
    <property type="nucleotide sequence ID" value="NZ_LT960611.1"/>
</dbReference>
<dbReference type="InterPro" id="IPR000032">
    <property type="entry name" value="HPr-like"/>
</dbReference>
<dbReference type="InterPro" id="IPR051541">
    <property type="entry name" value="PTS_SugarTrans_NitroReg"/>
</dbReference>